<dbReference type="EMBL" id="KV424017">
    <property type="protein sequence ID" value="KZT54304.1"/>
    <property type="molecule type" value="Genomic_DNA"/>
</dbReference>
<reference evidence="1 2" key="1">
    <citation type="journal article" date="2016" name="Mol. Biol. Evol.">
        <title>Comparative Genomics of Early-Diverging Mushroom-Forming Fungi Provides Insights into the Origins of Lignocellulose Decay Capabilities.</title>
        <authorList>
            <person name="Nagy L.G."/>
            <person name="Riley R."/>
            <person name="Tritt A."/>
            <person name="Adam C."/>
            <person name="Daum C."/>
            <person name="Floudas D."/>
            <person name="Sun H."/>
            <person name="Yadav J.S."/>
            <person name="Pangilinan J."/>
            <person name="Larsson K.H."/>
            <person name="Matsuura K."/>
            <person name="Barry K."/>
            <person name="Labutti K."/>
            <person name="Kuo R."/>
            <person name="Ohm R.A."/>
            <person name="Bhattacharya S.S."/>
            <person name="Shirouzu T."/>
            <person name="Yoshinaga Y."/>
            <person name="Martin F.M."/>
            <person name="Grigoriev I.V."/>
            <person name="Hibbett D.S."/>
        </authorList>
    </citation>
    <scope>NUCLEOTIDE SEQUENCE [LARGE SCALE GENOMIC DNA]</scope>
    <source>
        <strain evidence="1 2">HHB12733</strain>
    </source>
</reference>
<gene>
    <name evidence="1" type="ORF">CALCODRAFT_18059</name>
</gene>
<dbReference type="Proteomes" id="UP000076842">
    <property type="component" value="Unassembled WGS sequence"/>
</dbReference>
<dbReference type="OrthoDB" id="10527459at2759"/>
<evidence type="ECO:0000313" key="2">
    <source>
        <dbReference type="Proteomes" id="UP000076842"/>
    </source>
</evidence>
<evidence type="ECO:0000313" key="1">
    <source>
        <dbReference type="EMBL" id="KZT54304.1"/>
    </source>
</evidence>
<dbReference type="InParanoid" id="A0A165E849"/>
<protein>
    <submittedName>
        <fullName evidence="1">Uncharacterized protein</fullName>
    </submittedName>
</protein>
<name>A0A165E849_9BASI</name>
<accession>A0A165E849</accession>
<organism evidence="1 2">
    <name type="scientific">Calocera cornea HHB12733</name>
    <dbReference type="NCBI Taxonomy" id="1353952"/>
    <lineage>
        <taxon>Eukaryota</taxon>
        <taxon>Fungi</taxon>
        <taxon>Dikarya</taxon>
        <taxon>Basidiomycota</taxon>
        <taxon>Agaricomycotina</taxon>
        <taxon>Dacrymycetes</taxon>
        <taxon>Dacrymycetales</taxon>
        <taxon>Dacrymycetaceae</taxon>
        <taxon>Calocera</taxon>
    </lineage>
</organism>
<keyword evidence="2" id="KW-1185">Reference proteome</keyword>
<sequence length="306" mass="35090">MSTVILNNDVFGLVLDEILDQLNIRREKDIIDLAHMLRRVNQYADGRLKTDARPYLDIHSPAALLRLRNAGAPAHDGIESLTIRFHPCTFPISYEYLREIHTASPRLRKLVVDLRLADASTLKWKGRHAFTEVLPVVEELAVIIGSLCTQWTVYDDVELWSLKSMPAYPPAPRLALCGLVHWLRFLGATDNQCISMICLLTTATFKADHSFLSSLTQMQCKDSAECQTIRLVFGDDLSYQQLQELKEAAQRHERRQLRPRFVFEELAVDCRYHRAIDWFADRIQDGTIWNMTGRPIISMNDATDPL</sequence>
<proteinExistence type="predicted"/>
<dbReference type="AlphaFoldDB" id="A0A165E849"/>